<dbReference type="EMBL" id="MCZF01000002">
    <property type="protein sequence ID" value="PMM66929.1"/>
    <property type="molecule type" value="Genomic_DNA"/>
</dbReference>
<dbReference type="Proteomes" id="UP000235533">
    <property type="component" value="Unassembled WGS sequence"/>
</dbReference>
<feature type="domain" description="HTH cro/C1-type" evidence="2">
    <location>
        <begin position="15"/>
        <end position="69"/>
    </location>
</feature>
<evidence type="ECO:0000256" key="1">
    <source>
        <dbReference type="ARBA" id="ARBA00023125"/>
    </source>
</evidence>
<dbReference type="CDD" id="cd00093">
    <property type="entry name" value="HTH_XRE"/>
    <property type="match status" value="1"/>
</dbReference>
<dbReference type="Pfam" id="PF01381">
    <property type="entry name" value="HTH_3"/>
    <property type="match status" value="1"/>
</dbReference>
<evidence type="ECO:0000313" key="3">
    <source>
        <dbReference type="EMBL" id="PMM66929.1"/>
    </source>
</evidence>
<dbReference type="SMART" id="SM00530">
    <property type="entry name" value="HTH_XRE"/>
    <property type="match status" value="1"/>
</dbReference>
<name>A0A2N7K162_VIBSP</name>
<dbReference type="InterPro" id="IPR001387">
    <property type="entry name" value="Cro/C1-type_HTH"/>
</dbReference>
<dbReference type="PROSITE" id="PS50943">
    <property type="entry name" value="HTH_CROC1"/>
    <property type="match status" value="1"/>
</dbReference>
<dbReference type="RefSeq" id="WP_102550814.1">
    <property type="nucleotide sequence ID" value="NZ_MCZF01000002.1"/>
</dbReference>
<sequence>MNKTHPINKAISKKILKKRREKGLTQEELAAKIDVSQAFIHQLESSKKAINLERVNDIALALNCTLHDLLPEIPIEDNKHE</sequence>
<dbReference type="InterPro" id="IPR010982">
    <property type="entry name" value="Lambda_DNA-bd_dom_sf"/>
</dbReference>
<dbReference type="SUPFAM" id="SSF47413">
    <property type="entry name" value="lambda repressor-like DNA-binding domains"/>
    <property type="match status" value="1"/>
</dbReference>
<evidence type="ECO:0000259" key="2">
    <source>
        <dbReference type="PROSITE" id="PS50943"/>
    </source>
</evidence>
<organism evidence="3 4">
    <name type="scientific">Vibrio splendidus</name>
    <dbReference type="NCBI Taxonomy" id="29497"/>
    <lineage>
        <taxon>Bacteria</taxon>
        <taxon>Pseudomonadati</taxon>
        <taxon>Pseudomonadota</taxon>
        <taxon>Gammaproteobacteria</taxon>
        <taxon>Vibrionales</taxon>
        <taxon>Vibrionaceae</taxon>
        <taxon>Vibrio</taxon>
    </lineage>
</organism>
<evidence type="ECO:0000313" key="4">
    <source>
        <dbReference type="Proteomes" id="UP000235533"/>
    </source>
</evidence>
<dbReference type="PANTHER" id="PTHR46558:SF3">
    <property type="entry name" value="TRANSCRIPTIONAL REGULATOR"/>
    <property type="match status" value="1"/>
</dbReference>
<dbReference type="GO" id="GO:0003677">
    <property type="term" value="F:DNA binding"/>
    <property type="evidence" value="ECO:0007669"/>
    <property type="project" value="UniProtKB-KW"/>
</dbReference>
<dbReference type="AlphaFoldDB" id="A0A2N7K162"/>
<reference evidence="4" key="1">
    <citation type="submission" date="2016-07" db="EMBL/GenBank/DDBJ databases">
        <title>Nontailed viruses are major unrecognized killers of bacteria in the ocean.</title>
        <authorList>
            <person name="Kauffman K."/>
            <person name="Hussain F."/>
            <person name="Yang J."/>
            <person name="Arevalo P."/>
            <person name="Brown J."/>
            <person name="Cutler M."/>
            <person name="Kelly L."/>
            <person name="Polz M.F."/>
        </authorList>
    </citation>
    <scope>NUCLEOTIDE SEQUENCE [LARGE SCALE GENOMIC DNA]</scope>
    <source>
        <strain evidence="4">10N.261.48.B5</strain>
    </source>
</reference>
<protein>
    <recommendedName>
        <fullName evidence="2">HTH cro/C1-type domain-containing protein</fullName>
    </recommendedName>
</protein>
<gene>
    <name evidence="3" type="ORF">BCT54_00360</name>
</gene>
<keyword evidence="1" id="KW-0238">DNA-binding</keyword>
<dbReference type="Gene3D" id="1.10.260.40">
    <property type="entry name" value="lambda repressor-like DNA-binding domains"/>
    <property type="match status" value="1"/>
</dbReference>
<proteinExistence type="predicted"/>
<comment type="caution">
    <text evidence="3">The sequence shown here is derived from an EMBL/GenBank/DDBJ whole genome shotgun (WGS) entry which is preliminary data.</text>
</comment>
<accession>A0A2N7K162</accession>
<dbReference type="PANTHER" id="PTHR46558">
    <property type="entry name" value="TRACRIPTIONAL REGULATORY PROTEIN-RELATED-RELATED"/>
    <property type="match status" value="1"/>
</dbReference>